<dbReference type="Proteomes" id="UP000478208">
    <property type="component" value="Unassembled WGS sequence"/>
</dbReference>
<comment type="caution">
    <text evidence="3">The sequence shown here is derived from an EMBL/GenBank/DDBJ whole genome shotgun (WGS) entry which is preliminary data.</text>
</comment>
<proteinExistence type="predicted"/>
<keyword evidence="4" id="KW-1185">Reference proteome</keyword>
<keyword evidence="2" id="KW-1133">Transmembrane helix</keyword>
<dbReference type="AlphaFoldDB" id="A0A6L6U8P4"/>
<feature type="transmembrane region" description="Helical" evidence="2">
    <location>
        <begin position="58"/>
        <end position="75"/>
    </location>
</feature>
<evidence type="ECO:0000313" key="3">
    <source>
        <dbReference type="EMBL" id="MUU78399.1"/>
    </source>
</evidence>
<evidence type="ECO:0000313" key="4">
    <source>
        <dbReference type="Proteomes" id="UP000478208"/>
    </source>
</evidence>
<evidence type="ECO:0000256" key="1">
    <source>
        <dbReference type="SAM" id="MobiDB-lite"/>
    </source>
</evidence>
<keyword evidence="2" id="KW-0812">Transmembrane</keyword>
<dbReference type="RefSeq" id="WP_157363284.1">
    <property type="nucleotide sequence ID" value="NZ_WOWS01000002.1"/>
</dbReference>
<feature type="region of interest" description="Disordered" evidence="1">
    <location>
        <begin position="82"/>
        <end position="112"/>
    </location>
</feature>
<protein>
    <recommendedName>
        <fullName evidence="5">FUSC family protein</fullName>
    </recommendedName>
</protein>
<gene>
    <name evidence="3" type="ORF">GN138_08085</name>
</gene>
<reference evidence="3 4" key="1">
    <citation type="submission" date="2019-12" db="EMBL/GenBank/DDBJ databases">
        <authorList>
            <person name="Li J."/>
        </authorList>
    </citation>
    <scope>NUCLEOTIDE SEQUENCE [LARGE SCALE GENOMIC DNA]</scope>
    <source>
        <strain evidence="3 4">HL2-2</strain>
    </source>
</reference>
<accession>A0A6L6U8P4</accession>
<evidence type="ECO:0008006" key="5">
    <source>
        <dbReference type="Google" id="ProtNLM"/>
    </source>
</evidence>
<keyword evidence="2" id="KW-0472">Membrane</keyword>
<sequence length="112" mass="12599">MKKALIIIGFIAAVIATILASTKLYMFSIIPIITAFICGVALIFISKKTQNYTKSIQYIFLLVIMSLGLTIYKNVTIVHETQETEQTESTETENQNKSETPQPQKLESKIRV</sequence>
<feature type="transmembrane region" description="Helical" evidence="2">
    <location>
        <begin position="26"/>
        <end position="46"/>
    </location>
</feature>
<organism evidence="3 4">
    <name type="scientific">Winogradskyella endarachnes</name>
    <dbReference type="NCBI Taxonomy" id="2681965"/>
    <lineage>
        <taxon>Bacteria</taxon>
        <taxon>Pseudomonadati</taxon>
        <taxon>Bacteroidota</taxon>
        <taxon>Flavobacteriia</taxon>
        <taxon>Flavobacteriales</taxon>
        <taxon>Flavobacteriaceae</taxon>
        <taxon>Winogradskyella</taxon>
    </lineage>
</organism>
<name>A0A6L6U8P4_9FLAO</name>
<evidence type="ECO:0000256" key="2">
    <source>
        <dbReference type="SAM" id="Phobius"/>
    </source>
</evidence>
<dbReference type="EMBL" id="WOWS01000002">
    <property type="protein sequence ID" value="MUU78399.1"/>
    <property type="molecule type" value="Genomic_DNA"/>
</dbReference>